<dbReference type="Pfam" id="PF04932">
    <property type="entry name" value="Wzy_C"/>
    <property type="match status" value="1"/>
</dbReference>
<feature type="transmembrane region" description="Helical" evidence="5">
    <location>
        <begin position="34"/>
        <end position="51"/>
    </location>
</feature>
<organism evidence="7 8">
    <name type="scientific">Methylobacterium radiodurans</name>
    <dbReference type="NCBI Taxonomy" id="2202828"/>
    <lineage>
        <taxon>Bacteria</taxon>
        <taxon>Pseudomonadati</taxon>
        <taxon>Pseudomonadota</taxon>
        <taxon>Alphaproteobacteria</taxon>
        <taxon>Hyphomicrobiales</taxon>
        <taxon>Methylobacteriaceae</taxon>
        <taxon>Methylobacterium</taxon>
    </lineage>
</organism>
<feature type="transmembrane region" description="Helical" evidence="5">
    <location>
        <begin position="255"/>
        <end position="276"/>
    </location>
</feature>
<name>A0A2U8VVW3_9HYPH</name>
<dbReference type="InterPro" id="IPR007016">
    <property type="entry name" value="O-antigen_ligase-rel_domated"/>
</dbReference>
<feature type="transmembrane region" description="Helical" evidence="5">
    <location>
        <begin position="179"/>
        <end position="198"/>
    </location>
</feature>
<feature type="transmembrane region" description="Helical" evidence="5">
    <location>
        <begin position="374"/>
        <end position="394"/>
    </location>
</feature>
<evidence type="ECO:0000313" key="7">
    <source>
        <dbReference type="EMBL" id="AWN37964.1"/>
    </source>
</evidence>
<dbReference type="KEGG" id="meti:DK427_21360"/>
<dbReference type="Proteomes" id="UP000246058">
    <property type="component" value="Chromosome"/>
</dbReference>
<evidence type="ECO:0000256" key="1">
    <source>
        <dbReference type="ARBA" id="ARBA00004141"/>
    </source>
</evidence>
<keyword evidence="2 5" id="KW-0812">Transmembrane</keyword>
<evidence type="ECO:0000256" key="2">
    <source>
        <dbReference type="ARBA" id="ARBA00022692"/>
    </source>
</evidence>
<dbReference type="GO" id="GO:0016020">
    <property type="term" value="C:membrane"/>
    <property type="evidence" value="ECO:0007669"/>
    <property type="project" value="UniProtKB-SubCell"/>
</dbReference>
<feature type="transmembrane region" description="Helical" evidence="5">
    <location>
        <begin position="108"/>
        <end position="126"/>
    </location>
</feature>
<feature type="transmembrane region" description="Helical" evidence="5">
    <location>
        <begin position="400"/>
        <end position="417"/>
    </location>
</feature>
<feature type="transmembrane region" description="Helical" evidence="5">
    <location>
        <begin position="228"/>
        <end position="246"/>
    </location>
</feature>
<protein>
    <submittedName>
        <fullName evidence="7">Polymerase</fullName>
    </submittedName>
</protein>
<evidence type="ECO:0000313" key="8">
    <source>
        <dbReference type="Proteomes" id="UP000246058"/>
    </source>
</evidence>
<evidence type="ECO:0000259" key="6">
    <source>
        <dbReference type="Pfam" id="PF04932"/>
    </source>
</evidence>
<feature type="transmembrane region" description="Helical" evidence="5">
    <location>
        <begin position="205"/>
        <end position="222"/>
    </location>
</feature>
<feature type="transmembrane region" description="Helical" evidence="5">
    <location>
        <begin position="77"/>
        <end position="96"/>
    </location>
</feature>
<feature type="domain" description="O-antigen ligase-related" evidence="6">
    <location>
        <begin position="212"/>
        <end position="351"/>
    </location>
</feature>
<gene>
    <name evidence="7" type="ORF">DK427_21360</name>
</gene>
<accession>A0A2U8VVW3</accession>
<feature type="transmembrane region" description="Helical" evidence="5">
    <location>
        <begin position="138"/>
        <end position="159"/>
    </location>
</feature>
<proteinExistence type="predicted"/>
<feature type="transmembrane region" description="Helical" evidence="5">
    <location>
        <begin position="343"/>
        <end position="362"/>
    </location>
</feature>
<sequence>MHATITAASGSPSGPAQGASRLGRLPVRAALESLAYGLFWLFLFFTCFTFLRPSPYDFVAIPTLLLWTLLGLRFHRAALPIFALLLIYGTCLVLALMPYLDETLPGEWTFQSVYLIVTGVFFVMFFSDETHRRVAFALNAYLASCLFAAVCGILSYFDVLGDGVLFKMDGRASGVFEDPNLLGSFLILAALYLIHNLITGRTRRVLGSLTGLLVILACIFLSFSRGSWAACVLGIGLMSTMAWITAPTRALRRRIAGLGAVALVCGTAMIGSLFAVDGIAARFSDRAVATKDYDEGETGRFGNQRRGMEMLLERPEGFGPLRWRRVFNLEPHNSYIGAFSNGGWIAGFAFLGIVLATAWVGFRLCLTPSPYQRLAQIAWPALLMFFLQAFQIDIEKWRHVYMMLGMVWGLHAARWAWLRTRSGQPR</sequence>
<dbReference type="OrthoDB" id="9796592at2"/>
<comment type="subcellular location">
    <subcellularLocation>
        <location evidence="1">Membrane</location>
        <topology evidence="1">Multi-pass membrane protein</topology>
    </subcellularLocation>
</comment>
<dbReference type="RefSeq" id="WP_109953127.1">
    <property type="nucleotide sequence ID" value="NZ_CP029551.1"/>
</dbReference>
<keyword evidence="3 5" id="KW-1133">Transmembrane helix</keyword>
<dbReference type="PANTHER" id="PTHR37422">
    <property type="entry name" value="TEICHURONIC ACID BIOSYNTHESIS PROTEIN TUAE"/>
    <property type="match status" value="1"/>
</dbReference>
<keyword evidence="4 5" id="KW-0472">Membrane</keyword>
<dbReference type="EMBL" id="CP029551">
    <property type="protein sequence ID" value="AWN37964.1"/>
    <property type="molecule type" value="Genomic_DNA"/>
</dbReference>
<reference evidence="7 8" key="1">
    <citation type="submission" date="2018-05" db="EMBL/GenBank/DDBJ databases">
        <title>Complete Genome Sequence of Methylobacterium sp. 17Sr1-43.</title>
        <authorList>
            <person name="Srinivasan S."/>
        </authorList>
    </citation>
    <scope>NUCLEOTIDE SEQUENCE [LARGE SCALE GENOMIC DNA]</scope>
    <source>
        <strain evidence="7 8">17Sr1-43</strain>
    </source>
</reference>
<dbReference type="AlphaFoldDB" id="A0A2U8VVW3"/>
<dbReference type="InterPro" id="IPR051533">
    <property type="entry name" value="WaaL-like"/>
</dbReference>
<evidence type="ECO:0000256" key="3">
    <source>
        <dbReference type="ARBA" id="ARBA00022989"/>
    </source>
</evidence>
<dbReference type="PANTHER" id="PTHR37422:SF21">
    <property type="entry name" value="EXOQ-LIKE PROTEIN"/>
    <property type="match status" value="1"/>
</dbReference>
<evidence type="ECO:0000256" key="4">
    <source>
        <dbReference type="ARBA" id="ARBA00023136"/>
    </source>
</evidence>
<evidence type="ECO:0000256" key="5">
    <source>
        <dbReference type="SAM" id="Phobius"/>
    </source>
</evidence>
<keyword evidence="8" id="KW-1185">Reference proteome</keyword>